<evidence type="ECO:0000313" key="2">
    <source>
        <dbReference type="Proteomes" id="UP000006620"/>
    </source>
</evidence>
<evidence type="ECO:0000313" key="1">
    <source>
        <dbReference type="EMBL" id="AEI41866.1"/>
    </source>
</evidence>
<proteinExistence type="predicted"/>
<accession>F8FFE8</accession>
<gene>
    <name evidence="1" type="ordered locus">KNP414_03308</name>
</gene>
<dbReference type="KEGG" id="pms:KNP414_03308"/>
<reference evidence="1 2" key="2">
    <citation type="journal article" date="2013" name="Genome Announc.">
        <title>Genome Sequence of Growth-Improving Paenibacillus mucilaginosus Strain KNP414.</title>
        <authorList>
            <person name="Lu J.J."/>
            <person name="Wang J.F."/>
            <person name="Hu X.F."/>
        </authorList>
    </citation>
    <scope>NUCLEOTIDE SEQUENCE [LARGE SCALE GENOMIC DNA]</scope>
    <source>
        <strain evidence="1 2">KNP414</strain>
    </source>
</reference>
<reference evidence="2" key="1">
    <citation type="submission" date="2011-06" db="EMBL/GenBank/DDBJ databases">
        <title>Complete genome sequence of Paenibacillus mucilaginosus KNP414.</title>
        <authorList>
            <person name="Wang J."/>
            <person name="Hu S."/>
            <person name="Hu X."/>
            <person name="Zhang B."/>
            <person name="Dong D."/>
            <person name="Zhang S."/>
            <person name="Zhao K."/>
            <person name="Wu D."/>
        </authorList>
    </citation>
    <scope>NUCLEOTIDE SEQUENCE [LARGE SCALE GENOMIC DNA]</scope>
    <source>
        <strain evidence="2">KNP414</strain>
    </source>
</reference>
<dbReference type="HOGENOM" id="CLU_3155705_0_0_9"/>
<dbReference type="Proteomes" id="UP000006620">
    <property type="component" value="Chromosome"/>
</dbReference>
<sequence length="48" mass="5718">MILRISADRGKGPPFFCRNQRLESLEMHQKLVDRITWNTALWSNSMRL</sequence>
<protein>
    <submittedName>
        <fullName evidence="1">Uncharacterized protein</fullName>
    </submittedName>
</protein>
<dbReference type="EMBL" id="CP002869">
    <property type="protein sequence ID" value="AEI41866.1"/>
    <property type="molecule type" value="Genomic_DNA"/>
</dbReference>
<name>F8FFE8_PAEMK</name>
<organism evidence="1 2">
    <name type="scientific">Paenibacillus mucilaginosus (strain KNP414)</name>
    <dbReference type="NCBI Taxonomy" id="1036673"/>
    <lineage>
        <taxon>Bacteria</taxon>
        <taxon>Bacillati</taxon>
        <taxon>Bacillota</taxon>
        <taxon>Bacilli</taxon>
        <taxon>Bacillales</taxon>
        <taxon>Paenibacillaceae</taxon>
        <taxon>Paenibacillus</taxon>
    </lineage>
</organism>
<dbReference type="AlphaFoldDB" id="F8FFE8"/>